<dbReference type="AlphaFoldDB" id="A0A2M4DHK3"/>
<reference evidence="2" key="1">
    <citation type="submission" date="2018-01" db="EMBL/GenBank/DDBJ databases">
        <title>An insight into the sialome of Amazonian anophelines.</title>
        <authorList>
            <person name="Ribeiro J.M."/>
            <person name="Scarpassa V."/>
            <person name="Calvo E."/>
        </authorList>
    </citation>
    <scope>NUCLEOTIDE SEQUENCE</scope>
</reference>
<sequence>MVVMVVMVAGDWHLVVVLVLVVLVLDGVGRPSANQETPSDDGIVPFLTLFDVSTYSPARLQSFIVVCQKVQRIAKIR</sequence>
<accession>A0A2M4DHK3</accession>
<feature type="transmembrane region" description="Helical" evidence="1">
    <location>
        <begin position="12"/>
        <end position="29"/>
    </location>
</feature>
<keyword evidence="1" id="KW-1133">Transmembrane helix</keyword>
<keyword evidence="1" id="KW-0812">Transmembrane</keyword>
<organism evidence="2">
    <name type="scientific">Anopheles darlingi</name>
    <name type="common">Mosquito</name>
    <dbReference type="NCBI Taxonomy" id="43151"/>
    <lineage>
        <taxon>Eukaryota</taxon>
        <taxon>Metazoa</taxon>
        <taxon>Ecdysozoa</taxon>
        <taxon>Arthropoda</taxon>
        <taxon>Hexapoda</taxon>
        <taxon>Insecta</taxon>
        <taxon>Pterygota</taxon>
        <taxon>Neoptera</taxon>
        <taxon>Endopterygota</taxon>
        <taxon>Diptera</taxon>
        <taxon>Nematocera</taxon>
        <taxon>Culicoidea</taxon>
        <taxon>Culicidae</taxon>
        <taxon>Anophelinae</taxon>
        <taxon>Anopheles</taxon>
    </lineage>
</organism>
<evidence type="ECO:0000313" key="2">
    <source>
        <dbReference type="EMBL" id="MBW77020.1"/>
    </source>
</evidence>
<protein>
    <submittedName>
        <fullName evidence="2">Putative secreted protein</fullName>
    </submittedName>
</protein>
<proteinExistence type="predicted"/>
<dbReference type="EMBL" id="GGFL01012842">
    <property type="protein sequence ID" value="MBW77020.1"/>
    <property type="molecule type" value="Transcribed_RNA"/>
</dbReference>
<keyword evidence="1" id="KW-0472">Membrane</keyword>
<name>A0A2M4DHK3_ANODA</name>
<evidence type="ECO:0000256" key="1">
    <source>
        <dbReference type="SAM" id="Phobius"/>
    </source>
</evidence>